<gene>
    <name evidence="1" type="ORF">E2C01_069379</name>
</gene>
<dbReference type="Proteomes" id="UP000324222">
    <property type="component" value="Unassembled WGS sequence"/>
</dbReference>
<keyword evidence="2" id="KW-1185">Reference proteome</keyword>
<dbReference type="EMBL" id="VSRR010040156">
    <property type="protein sequence ID" value="MPC74996.1"/>
    <property type="molecule type" value="Genomic_DNA"/>
</dbReference>
<comment type="caution">
    <text evidence="1">The sequence shown here is derived from an EMBL/GenBank/DDBJ whole genome shotgun (WGS) entry which is preliminary data.</text>
</comment>
<proteinExistence type="predicted"/>
<evidence type="ECO:0000313" key="1">
    <source>
        <dbReference type="EMBL" id="MPC74996.1"/>
    </source>
</evidence>
<sequence>MVNDYDIYTRPSDPFCASKLPHVVSIVDEPNQPKDMIGEVFGKQELLEPLIIFGLRKQQCCMLSTDTVLLC</sequence>
<reference evidence="1 2" key="1">
    <citation type="submission" date="2019-05" db="EMBL/GenBank/DDBJ databases">
        <title>Another draft genome of Portunus trituberculatus and its Hox gene families provides insights of decapod evolution.</title>
        <authorList>
            <person name="Jeong J.-H."/>
            <person name="Song I."/>
            <person name="Kim S."/>
            <person name="Choi T."/>
            <person name="Kim D."/>
            <person name="Ryu S."/>
            <person name="Kim W."/>
        </authorList>
    </citation>
    <scope>NUCLEOTIDE SEQUENCE [LARGE SCALE GENOMIC DNA]</scope>
    <source>
        <tissue evidence="1">Muscle</tissue>
    </source>
</reference>
<organism evidence="1 2">
    <name type="scientific">Portunus trituberculatus</name>
    <name type="common">Swimming crab</name>
    <name type="synonym">Neptunus trituberculatus</name>
    <dbReference type="NCBI Taxonomy" id="210409"/>
    <lineage>
        <taxon>Eukaryota</taxon>
        <taxon>Metazoa</taxon>
        <taxon>Ecdysozoa</taxon>
        <taxon>Arthropoda</taxon>
        <taxon>Crustacea</taxon>
        <taxon>Multicrustacea</taxon>
        <taxon>Malacostraca</taxon>
        <taxon>Eumalacostraca</taxon>
        <taxon>Eucarida</taxon>
        <taxon>Decapoda</taxon>
        <taxon>Pleocyemata</taxon>
        <taxon>Brachyura</taxon>
        <taxon>Eubrachyura</taxon>
        <taxon>Portunoidea</taxon>
        <taxon>Portunidae</taxon>
        <taxon>Portuninae</taxon>
        <taxon>Portunus</taxon>
    </lineage>
</organism>
<evidence type="ECO:0000313" key="2">
    <source>
        <dbReference type="Proteomes" id="UP000324222"/>
    </source>
</evidence>
<dbReference type="AlphaFoldDB" id="A0A5B7HZ75"/>
<name>A0A5B7HZ75_PORTR</name>
<protein>
    <submittedName>
        <fullName evidence="1">Uncharacterized protein</fullName>
    </submittedName>
</protein>
<accession>A0A5B7HZ75</accession>